<dbReference type="EMBL" id="CP030118">
    <property type="protein sequence ID" value="QDL10478.1"/>
    <property type="molecule type" value="Genomic_DNA"/>
</dbReference>
<dbReference type="KEGG" id="bsen:DP114_23595"/>
<dbReference type="Pfam" id="PF00072">
    <property type="entry name" value="Response_reg"/>
    <property type="match status" value="1"/>
</dbReference>
<name>A0A856MIG9_9CYAN</name>
<reference evidence="3 4" key="1">
    <citation type="submission" date="2018-06" db="EMBL/GenBank/DDBJ databases">
        <title>Comparative genomics of Brasilonema spp. strains.</title>
        <authorList>
            <person name="Alvarenga D.O."/>
            <person name="Fiore M.F."/>
            <person name="Varani A.M."/>
        </authorList>
    </citation>
    <scope>NUCLEOTIDE SEQUENCE [LARGE SCALE GENOMIC DNA]</scope>
    <source>
        <strain evidence="3 4">CENA114</strain>
    </source>
</reference>
<dbReference type="InterPro" id="IPR001789">
    <property type="entry name" value="Sig_transdc_resp-reg_receiver"/>
</dbReference>
<organism evidence="3 4">
    <name type="scientific">Brasilonema sennae CENA114</name>
    <dbReference type="NCBI Taxonomy" id="415709"/>
    <lineage>
        <taxon>Bacteria</taxon>
        <taxon>Bacillati</taxon>
        <taxon>Cyanobacteriota</taxon>
        <taxon>Cyanophyceae</taxon>
        <taxon>Nostocales</taxon>
        <taxon>Scytonemataceae</taxon>
        <taxon>Brasilonema</taxon>
        <taxon>Bromeliae group (in: Brasilonema)</taxon>
    </lineage>
</organism>
<keyword evidence="4" id="KW-1185">Reference proteome</keyword>
<dbReference type="AlphaFoldDB" id="A0A856MIG9"/>
<dbReference type="SMART" id="SM00448">
    <property type="entry name" value="REC"/>
    <property type="match status" value="1"/>
</dbReference>
<keyword evidence="1" id="KW-0597">Phosphoprotein</keyword>
<dbReference type="RefSeq" id="WP_171977250.1">
    <property type="nucleotide sequence ID" value="NZ_CAWOXK010000001.1"/>
</dbReference>
<gene>
    <name evidence="3" type="ORF">DP114_23595</name>
</gene>
<accession>A0A856MIG9</accession>
<dbReference type="Gene3D" id="3.40.50.2300">
    <property type="match status" value="1"/>
</dbReference>
<dbReference type="InterPro" id="IPR011006">
    <property type="entry name" value="CheY-like_superfamily"/>
</dbReference>
<protein>
    <submittedName>
        <fullName evidence="3">Response regulator</fullName>
    </submittedName>
</protein>
<dbReference type="GO" id="GO:0000160">
    <property type="term" value="P:phosphorelay signal transduction system"/>
    <property type="evidence" value="ECO:0007669"/>
    <property type="project" value="InterPro"/>
</dbReference>
<evidence type="ECO:0000313" key="3">
    <source>
        <dbReference type="EMBL" id="QDL10478.1"/>
    </source>
</evidence>
<feature type="domain" description="Response regulatory" evidence="2">
    <location>
        <begin position="8"/>
        <end position="136"/>
    </location>
</feature>
<dbReference type="PANTHER" id="PTHR44520">
    <property type="entry name" value="RESPONSE REGULATOR RCP1-RELATED"/>
    <property type="match status" value="1"/>
</dbReference>
<feature type="modified residue" description="4-aspartylphosphate" evidence="1">
    <location>
        <position position="69"/>
    </location>
</feature>
<proteinExistence type="predicted"/>
<evidence type="ECO:0000313" key="4">
    <source>
        <dbReference type="Proteomes" id="UP000503129"/>
    </source>
</evidence>
<evidence type="ECO:0000256" key="1">
    <source>
        <dbReference type="PROSITE-ProRule" id="PRU00169"/>
    </source>
</evidence>
<sequence length="157" mass="17880">MMTKQCCPLLIAEDSDEDFEVLQVLMEQMDVQNPIYRCTNGDKVLDFLYKEGDYDNLDVAPRPSVILLDLNLPGTDGRDVLEQLKQDQNFKEIPIIVFTTSSNPRDVEFCYEKGANGYLIKPIDSSELEKTVQAFVNYWLQVNTPPTSKSARAKKHA</sequence>
<dbReference type="InterPro" id="IPR052893">
    <property type="entry name" value="TCS_response_regulator"/>
</dbReference>
<dbReference type="PANTHER" id="PTHR44520:SF2">
    <property type="entry name" value="RESPONSE REGULATOR RCP1"/>
    <property type="match status" value="1"/>
</dbReference>
<dbReference type="Proteomes" id="UP000503129">
    <property type="component" value="Chromosome"/>
</dbReference>
<dbReference type="CDD" id="cd17557">
    <property type="entry name" value="REC_Rcp-like"/>
    <property type="match status" value="1"/>
</dbReference>
<dbReference type="SUPFAM" id="SSF52172">
    <property type="entry name" value="CheY-like"/>
    <property type="match status" value="1"/>
</dbReference>
<evidence type="ECO:0000259" key="2">
    <source>
        <dbReference type="PROSITE" id="PS50110"/>
    </source>
</evidence>
<dbReference type="PROSITE" id="PS50110">
    <property type="entry name" value="RESPONSE_REGULATORY"/>
    <property type="match status" value="1"/>
</dbReference>